<dbReference type="HOGENOM" id="CLU_022730_0_1_1"/>
<dbReference type="Gene3D" id="3.30.9.10">
    <property type="entry name" value="D-Amino Acid Oxidase, subunit A, domain 2"/>
    <property type="match status" value="1"/>
</dbReference>
<dbReference type="SUPFAM" id="SSF51905">
    <property type="entry name" value="FAD/NAD(P)-binding domain"/>
    <property type="match status" value="1"/>
</dbReference>
<organism evidence="2 3">
    <name type="scientific">Eutypa lata (strain UCR-EL1)</name>
    <name type="common">Grapevine dieback disease fungus</name>
    <name type="synonym">Eutypa armeniacae</name>
    <dbReference type="NCBI Taxonomy" id="1287681"/>
    <lineage>
        <taxon>Eukaryota</taxon>
        <taxon>Fungi</taxon>
        <taxon>Dikarya</taxon>
        <taxon>Ascomycota</taxon>
        <taxon>Pezizomycotina</taxon>
        <taxon>Sordariomycetes</taxon>
        <taxon>Xylariomycetidae</taxon>
        <taxon>Xylariales</taxon>
        <taxon>Diatrypaceae</taxon>
        <taxon>Eutypa</taxon>
    </lineage>
</organism>
<dbReference type="InterPro" id="IPR036188">
    <property type="entry name" value="FAD/NAD-bd_sf"/>
</dbReference>
<proteinExistence type="predicted"/>
<reference evidence="3" key="1">
    <citation type="journal article" date="2013" name="Genome Announc.">
        <title>Draft genome sequence of the grapevine dieback fungus Eutypa lata UCR-EL1.</title>
        <authorList>
            <person name="Blanco-Ulate B."/>
            <person name="Rolshausen P.E."/>
            <person name="Cantu D."/>
        </authorList>
    </citation>
    <scope>NUCLEOTIDE SEQUENCE [LARGE SCALE GENOMIC DNA]</scope>
    <source>
        <strain evidence="3">UCR-EL1</strain>
    </source>
</reference>
<dbReference type="PANTHER" id="PTHR13847">
    <property type="entry name" value="SARCOSINE DEHYDROGENASE-RELATED"/>
    <property type="match status" value="1"/>
</dbReference>
<accession>M7T0B1</accession>
<evidence type="ECO:0000313" key="2">
    <source>
        <dbReference type="EMBL" id="EMR70248.1"/>
    </source>
</evidence>
<dbReference type="AlphaFoldDB" id="M7T0B1"/>
<dbReference type="Proteomes" id="UP000012174">
    <property type="component" value="Unassembled WGS sequence"/>
</dbReference>
<protein>
    <submittedName>
        <fullName evidence="2">Putative fad dependent oxidoreductase superfamily protein</fullName>
    </submittedName>
</protein>
<dbReference type="InterPro" id="IPR006076">
    <property type="entry name" value="FAD-dep_OxRdtase"/>
</dbReference>
<dbReference type="OrthoDB" id="429143at2759"/>
<dbReference type="Pfam" id="PF01266">
    <property type="entry name" value="DAO"/>
    <property type="match status" value="1"/>
</dbReference>
<dbReference type="PANTHER" id="PTHR13847:SF260">
    <property type="entry name" value="FAD DEPENDENT OXIDOREDUCTASE DOMAIN-CONTAINING PROTEIN"/>
    <property type="match status" value="1"/>
</dbReference>
<feature type="domain" description="FAD dependent oxidoreductase" evidence="1">
    <location>
        <begin position="26"/>
        <end position="400"/>
    </location>
</feature>
<evidence type="ECO:0000313" key="3">
    <source>
        <dbReference type="Proteomes" id="UP000012174"/>
    </source>
</evidence>
<dbReference type="eggNOG" id="ENOG502RKA1">
    <property type="taxonomic scope" value="Eukaryota"/>
</dbReference>
<sequence>MYWLQGVRCDPLLDHRTTPDIPPSADTVIIGSGITGTLVAKHHLETWPEKSVVVLEAREFCSGATGRNAGHCKPDQWRGFGKYEERFGTQNALQILKNEQQTFEGLVNYVREEGVNCDLWVGDTLDVPMTPEIADKARDTFERYKAAGGNVDHIKVTHDPAEAAKISRIKGAQACYAWPAATLQPWKLVADIMRKNLQKGLKFNLQTYTTVRKVVASKNAGKWMVQSDRGDIECSRVVHATNAYSAAVEPSLFGLIFPTPHMCNKIVPPGIFAGSKALQNSYGVLLPGGALFSINPRCTADGIVLFGGSNSGQKEFDKWLGQHPERRTDDSFSGVSLVTDAVKEFADREFQGWSEAITGPGQLYDYSWSGIIGRSVDGVPFIGELPGLPGQWVCAGHNGHVVED</sequence>
<dbReference type="KEGG" id="ela:UCREL1_2727"/>
<dbReference type="STRING" id="1287681.M7T0B1"/>
<keyword evidence="3" id="KW-1185">Reference proteome</keyword>
<gene>
    <name evidence="2" type="ORF">UCREL1_2727</name>
</gene>
<dbReference type="EMBL" id="KB705903">
    <property type="protein sequence ID" value="EMR70248.1"/>
    <property type="molecule type" value="Genomic_DNA"/>
</dbReference>
<dbReference type="OMA" id="AQACYAW"/>
<dbReference type="Gene3D" id="3.50.50.60">
    <property type="entry name" value="FAD/NAD(P)-binding domain"/>
    <property type="match status" value="1"/>
</dbReference>
<name>M7T0B1_EUTLA</name>
<evidence type="ECO:0000259" key="1">
    <source>
        <dbReference type="Pfam" id="PF01266"/>
    </source>
</evidence>
<dbReference type="GO" id="GO:0005737">
    <property type="term" value="C:cytoplasm"/>
    <property type="evidence" value="ECO:0007669"/>
    <property type="project" value="TreeGrafter"/>
</dbReference>